<dbReference type="AlphaFoldDB" id="A0A846H4F6"/>
<accession>A0A846H4F6</accession>
<name>A0A846H4F6_9CYAN</name>
<evidence type="ECO:0000313" key="1">
    <source>
        <dbReference type="EMBL" id="NEU71479.1"/>
    </source>
</evidence>
<protein>
    <submittedName>
        <fullName evidence="1">Uncharacterized protein</fullName>
    </submittedName>
</protein>
<dbReference type="EMBL" id="JTCM02000003">
    <property type="protein sequence ID" value="NEU71479.1"/>
    <property type="molecule type" value="Genomic_DNA"/>
</dbReference>
<reference evidence="1 2" key="1">
    <citation type="journal article" date="2015" name="Genome Announc.">
        <title>Draft Genome Sequence of Cyanobacterium Hassallia byssoidea Strain VB512170, Isolated from Monuments in India.</title>
        <authorList>
            <person name="Singh D."/>
            <person name="Chandrababunaidu M.M."/>
            <person name="Panda A."/>
            <person name="Sen D."/>
            <person name="Bhattacharyya S."/>
            <person name="Adhikary S.P."/>
            <person name="Tripathy S."/>
        </authorList>
    </citation>
    <scope>NUCLEOTIDE SEQUENCE [LARGE SCALE GENOMIC DNA]</scope>
    <source>
        <strain evidence="1 2">VB512170</strain>
    </source>
</reference>
<comment type="caution">
    <text evidence="1">The sequence shown here is derived from an EMBL/GenBank/DDBJ whole genome shotgun (WGS) entry which is preliminary data.</text>
</comment>
<dbReference type="Proteomes" id="UP000031549">
    <property type="component" value="Unassembled WGS sequence"/>
</dbReference>
<gene>
    <name evidence="1" type="ORF">PI95_002510</name>
</gene>
<evidence type="ECO:0000313" key="2">
    <source>
        <dbReference type="Proteomes" id="UP000031549"/>
    </source>
</evidence>
<keyword evidence="2" id="KW-1185">Reference proteome</keyword>
<organism evidence="1 2">
    <name type="scientific">Hassallia byssoidea VB512170</name>
    <dbReference type="NCBI Taxonomy" id="1304833"/>
    <lineage>
        <taxon>Bacteria</taxon>
        <taxon>Bacillati</taxon>
        <taxon>Cyanobacteriota</taxon>
        <taxon>Cyanophyceae</taxon>
        <taxon>Nostocales</taxon>
        <taxon>Tolypothrichaceae</taxon>
        <taxon>Hassallia</taxon>
    </lineage>
</organism>
<proteinExistence type="predicted"/>
<sequence length="151" mass="17122">MGSFYNYWEFIMQPLEASELKAFLLALYQLDAPLPDDVQAQVNNINIPADIDKLYDIAMNYPPLATYYEQIHESLNANSKIRSRGPLPAKINHAAEQQSTEINNILVAIDEQLEDEKLTEISKPIFKAADSVSKAKDIWAIIIRSLQMPMP</sequence>